<dbReference type="SUPFAM" id="SSF81653">
    <property type="entry name" value="Calcium ATPase, transduction domain A"/>
    <property type="match status" value="1"/>
</dbReference>
<feature type="transmembrane region" description="Helical" evidence="6">
    <location>
        <begin position="34"/>
        <end position="52"/>
    </location>
</feature>
<keyword evidence="6" id="KW-0547">Nucleotide-binding</keyword>
<evidence type="ECO:0000256" key="4">
    <source>
        <dbReference type="ARBA" id="ARBA00022989"/>
    </source>
</evidence>
<organism evidence="9 10">
    <name type="scientific">Nocardia goodfellowii</name>
    <dbReference type="NCBI Taxonomy" id="882446"/>
    <lineage>
        <taxon>Bacteria</taxon>
        <taxon>Bacillati</taxon>
        <taxon>Actinomycetota</taxon>
        <taxon>Actinomycetes</taxon>
        <taxon>Mycobacteriales</taxon>
        <taxon>Nocardiaceae</taxon>
        <taxon>Nocardia</taxon>
    </lineage>
</organism>
<sequence>MTHDTSEQGIAMADNTSGRLRRVQERLQRAKPPVLLISCLLMLGLGGLMWLIEAHDAADIFWIAGTVIAWLAATEEVVTALRKGRFGVDMIAWLALIGTLLVGEYLAGALIGVMLATGAALDAAAERRAAKDLHALLDRAPRTARRRLGESIEVVPLDAVAAGDILLVGPGEVVPVDGWLTADTAELDESALTGEPLTVTRGHGELLRSGIVNAGPAFELRARASARDSTYAGIVALAQHAASERAPMVRVADRIAAWFLPLALVAAGAAWVFSGSAVRAVAVLVVATPCPLLLAVPVAIVSGLSRASRLGVVIRDGGALENLGYATTLVMDKTGTLTTGRPTGIEVLTAPGGDLLEVLRMAASADQLSAHVLAEAIVEEANKRDLVLSVPADVHEEAGTGVRAIVDGRVVEVGNLRVPGDGARWACAVRTRAALDGAAVAWVAVDSELTGAVLLTDPIRGDAARTLRRLREAGLNRLVMLTGDRREPAEEVGAVLGIDEVHAEQTPADKVGRVRAESARAATVMIGDGINDAPALAAATVGVAMGARGSTAASEAADVILLTDRLDHLADTMTIARRSRAIAMQSAVAGMGMSLVAMVFAAFGLLPPAAGALLQEVIDIAVILNALRALRGGGDENQRLPQATTRLLQRFSDEHDDMREDLALLREAAGLLADGDLNTAHAALRRVDRFLFDTLLPHEKAEERELYPALAAPLGSAEATATMTREHAEIDRLARRLHTHLEQADADGGITLGQRDDLLACLYGLNAVLRLHFVQQEENYFTLSDR</sequence>
<evidence type="ECO:0000256" key="6">
    <source>
        <dbReference type="RuleBase" id="RU362081"/>
    </source>
</evidence>
<keyword evidence="6" id="KW-0479">Metal-binding</keyword>
<proteinExistence type="inferred from homology"/>
<dbReference type="PANTHER" id="PTHR48085">
    <property type="entry name" value="CADMIUM/ZINC-TRANSPORTING ATPASE HMA2-RELATED"/>
    <property type="match status" value="1"/>
</dbReference>
<evidence type="ECO:0000256" key="1">
    <source>
        <dbReference type="ARBA" id="ARBA00004651"/>
    </source>
</evidence>
<comment type="caution">
    <text evidence="9">The sequence shown here is derived from an EMBL/GenBank/DDBJ whole genome shotgun (WGS) entry which is preliminary data.</text>
</comment>
<evidence type="ECO:0000259" key="7">
    <source>
        <dbReference type="Pfam" id="PF00122"/>
    </source>
</evidence>
<dbReference type="Pfam" id="PF00122">
    <property type="entry name" value="E1-E2_ATPase"/>
    <property type="match status" value="1"/>
</dbReference>
<dbReference type="CDD" id="cd12108">
    <property type="entry name" value="Hr-like"/>
    <property type="match status" value="1"/>
</dbReference>
<accession>A0ABS4QI12</accession>
<keyword evidence="10" id="KW-1185">Reference proteome</keyword>
<evidence type="ECO:0000256" key="5">
    <source>
        <dbReference type="ARBA" id="ARBA00023136"/>
    </source>
</evidence>
<dbReference type="PROSITE" id="PS00154">
    <property type="entry name" value="ATPASE_E1_E2"/>
    <property type="match status" value="1"/>
</dbReference>
<feature type="domain" description="Hemerythrin-like" evidence="8">
    <location>
        <begin position="649"/>
        <end position="782"/>
    </location>
</feature>
<keyword evidence="3 6" id="KW-0812">Transmembrane</keyword>
<dbReference type="InterPro" id="IPR036412">
    <property type="entry name" value="HAD-like_sf"/>
</dbReference>
<gene>
    <name evidence="9" type="ORF">BJ987_004248</name>
</gene>
<dbReference type="PRINTS" id="PR00119">
    <property type="entry name" value="CATATPASE"/>
</dbReference>
<dbReference type="PANTHER" id="PTHR48085:SF5">
    <property type="entry name" value="CADMIUM_ZINC-TRANSPORTING ATPASE HMA4-RELATED"/>
    <property type="match status" value="1"/>
</dbReference>
<dbReference type="Gene3D" id="3.40.1110.10">
    <property type="entry name" value="Calcium-transporting ATPase, cytoplasmic domain N"/>
    <property type="match status" value="1"/>
</dbReference>
<dbReference type="SUPFAM" id="SSF81665">
    <property type="entry name" value="Calcium ATPase, transmembrane domain M"/>
    <property type="match status" value="1"/>
</dbReference>
<dbReference type="InterPro" id="IPR023214">
    <property type="entry name" value="HAD_sf"/>
</dbReference>
<dbReference type="Gene3D" id="2.70.150.10">
    <property type="entry name" value="Calcium-transporting ATPase, cytoplasmic transduction domain A"/>
    <property type="match status" value="1"/>
</dbReference>
<dbReference type="NCBIfam" id="TIGR01494">
    <property type="entry name" value="ATPase_P-type"/>
    <property type="match status" value="1"/>
</dbReference>
<dbReference type="InterPro" id="IPR023299">
    <property type="entry name" value="ATPase_P-typ_cyto_dom_N"/>
</dbReference>
<dbReference type="InterPro" id="IPR051014">
    <property type="entry name" value="Cation_Transport_ATPase_IB"/>
</dbReference>
<dbReference type="InterPro" id="IPR018303">
    <property type="entry name" value="ATPase_P-typ_P_site"/>
</dbReference>
<feature type="transmembrane region" description="Helical" evidence="6">
    <location>
        <begin position="91"/>
        <end position="121"/>
    </location>
</feature>
<feature type="transmembrane region" description="Helical" evidence="6">
    <location>
        <begin position="280"/>
        <end position="301"/>
    </location>
</feature>
<protein>
    <submittedName>
        <fullName evidence="9">Heavy metal translocating P-type ATPase</fullName>
    </submittedName>
</protein>
<name>A0ABS4QI12_9NOCA</name>
<dbReference type="InterPro" id="IPR059000">
    <property type="entry name" value="ATPase_P-type_domA"/>
</dbReference>
<evidence type="ECO:0000256" key="3">
    <source>
        <dbReference type="ARBA" id="ARBA00022692"/>
    </source>
</evidence>
<keyword evidence="6" id="KW-0067">ATP-binding</keyword>
<dbReference type="InterPro" id="IPR001757">
    <property type="entry name" value="P_typ_ATPase"/>
</dbReference>
<comment type="similarity">
    <text evidence="2 6">Belongs to the cation transport ATPase (P-type) (TC 3.A.3) family. Type IB subfamily.</text>
</comment>
<dbReference type="InterPro" id="IPR023298">
    <property type="entry name" value="ATPase_P-typ_TM_dom_sf"/>
</dbReference>
<feature type="transmembrane region" description="Helical" evidence="6">
    <location>
        <begin position="255"/>
        <end position="274"/>
    </location>
</feature>
<keyword evidence="4 6" id="KW-1133">Transmembrane helix</keyword>
<reference evidence="9 10" key="1">
    <citation type="submission" date="2021-03" db="EMBL/GenBank/DDBJ databases">
        <title>Sequencing the genomes of 1000 actinobacteria strains.</title>
        <authorList>
            <person name="Klenk H.-P."/>
        </authorList>
    </citation>
    <scope>NUCLEOTIDE SEQUENCE [LARGE SCALE GENOMIC DNA]</scope>
    <source>
        <strain evidence="9 10">DSM 45516</strain>
    </source>
</reference>
<keyword evidence="5 6" id="KW-0472">Membrane</keyword>
<keyword evidence="6" id="KW-1003">Cell membrane</keyword>
<evidence type="ECO:0000313" key="10">
    <source>
        <dbReference type="Proteomes" id="UP001519325"/>
    </source>
</evidence>
<evidence type="ECO:0000259" key="8">
    <source>
        <dbReference type="Pfam" id="PF01814"/>
    </source>
</evidence>
<dbReference type="Gene3D" id="1.20.120.520">
    <property type="entry name" value="nmb1532 protein domain like"/>
    <property type="match status" value="1"/>
</dbReference>
<dbReference type="Gene3D" id="3.40.50.1000">
    <property type="entry name" value="HAD superfamily/HAD-like"/>
    <property type="match status" value="1"/>
</dbReference>
<dbReference type="Pfam" id="PF01814">
    <property type="entry name" value="Hemerythrin"/>
    <property type="match status" value="1"/>
</dbReference>
<evidence type="ECO:0000256" key="2">
    <source>
        <dbReference type="ARBA" id="ARBA00006024"/>
    </source>
</evidence>
<dbReference type="EMBL" id="JAGGMR010000001">
    <property type="protein sequence ID" value="MBP2191347.1"/>
    <property type="molecule type" value="Genomic_DNA"/>
</dbReference>
<dbReference type="NCBIfam" id="TIGR01525">
    <property type="entry name" value="ATPase-IB_hvy"/>
    <property type="match status" value="1"/>
</dbReference>
<dbReference type="InterPro" id="IPR012312">
    <property type="entry name" value="Hemerythrin-like"/>
</dbReference>
<dbReference type="SUPFAM" id="SSF56784">
    <property type="entry name" value="HAD-like"/>
    <property type="match status" value="1"/>
</dbReference>
<feature type="domain" description="P-type ATPase A" evidence="7">
    <location>
        <begin position="140"/>
        <end position="238"/>
    </location>
</feature>
<dbReference type="InterPro" id="IPR027256">
    <property type="entry name" value="P-typ_ATPase_IB"/>
</dbReference>
<dbReference type="Proteomes" id="UP001519325">
    <property type="component" value="Unassembled WGS sequence"/>
</dbReference>
<dbReference type="Pfam" id="PF00702">
    <property type="entry name" value="Hydrolase"/>
    <property type="match status" value="1"/>
</dbReference>
<comment type="subcellular location">
    <subcellularLocation>
        <location evidence="1">Cell membrane</location>
        <topology evidence="1">Multi-pass membrane protein</topology>
    </subcellularLocation>
</comment>
<evidence type="ECO:0000313" key="9">
    <source>
        <dbReference type="EMBL" id="MBP2191347.1"/>
    </source>
</evidence>
<feature type="transmembrane region" description="Helical" evidence="6">
    <location>
        <begin position="587"/>
        <end position="606"/>
    </location>
</feature>
<dbReference type="InterPro" id="IPR008250">
    <property type="entry name" value="ATPase_P-typ_transduc_dom_A_sf"/>
</dbReference>